<dbReference type="InterPro" id="IPR018535">
    <property type="entry name" value="DUF1996"/>
</dbReference>
<feature type="compositionally biased region" description="Polar residues" evidence="1">
    <location>
        <begin position="143"/>
        <end position="154"/>
    </location>
</feature>
<dbReference type="Pfam" id="PF09362">
    <property type="entry name" value="DUF1996"/>
    <property type="match status" value="1"/>
</dbReference>
<sequence length="412" mass="42746">MRRKKKAFAVMIPALVLVATAVETAPAGAAAPRPGERAGLAADPSEPPGEGGTDPGGGGSGDPGGVPRVPGDGSADPGGAGQDPDGGRTGDGQDGNGRWNGGRSRDPQNFAGPGQGGGGQGLSRALFADIRKAPALPRAANGQRGSAGTFTSKCGRNEGQKHSNPDNVIVAPGVQNGAHHTHDYVGNKSTDGFSTDESLAASGTTCTNGDKSTYYWPVMRLRAGRDNSAAARQSTADGNIGSVVTPSSVQLQFNGNARSKVTAMPPFMRVLMGDAKAGTNGTANAKALWSCTGFLNRGFTDRYPLCPQGSQVARVLEFPSCWDGRNSDSANHRDHVLFADERTGACPPGRRPVPQLQMTLTYNVPARAQAFALDSFPEQLHDPVTDHADFINVMSRNLMQQAVGCINSGRRC</sequence>
<feature type="chain" id="PRO_5045069479" evidence="2">
    <location>
        <begin position="22"/>
        <end position="412"/>
    </location>
</feature>
<dbReference type="RefSeq" id="WP_231331235.1">
    <property type="nucleotide sequence ID" value="NZ_CP059572.1"/>
</dbReference>
<feature type="region of interest" description="Disordered" evidence="1">
    <location>
        <begin position="26"/>
        <end position="122"/>
    </location>
</feature>
<dbReference type="EMBL" id="CP059572">
    <property type="protein sequence ID" value="QXJ25281.1"/>
    <property type="molecule type" value="Genomic_DNA"/>
</dbReference>
<name>A0ABX8R2G4_9ACTN</name>
<evidence type="ECO:0000313" key="5">
    <source>
        <dbReference type="Proteomes" id="UP001049518"/>
    </source>
</evidence>
<evidence type="ECO:0000256" key="2">
    <source>
        <dbReference type="SAM" id="SignalP"/>
    </source>
</evidence>
<protein>
    <submittedName>
        <fullName evidence="4">DUF1996 domain-containing protein</fullName>
    </submittedName>
</protein>
<feature type="compositionally biased region" description="Low complexity" evidence="1">
    <location>
        <begin position="26"/>
        <end position="44"/>
    </location>
</feature>
<evidence type="ECO:0000313" key="4">
    <source>
        <dbReference type="EMBL" id="QXJ25281.1"/>
    </source>
</evidence>
<feature type="compositionally biased region" description="Basic and acidic residues" evidence="1">
    <location>
        <begin position="155"/>
        <end position="164"/>
    </location>
</feature>
<feature type="signal peptide" evidence="2">
    <location>
        <begin position="1"/>
        <end position="21"/>
    </location>
</feature>
<feature type="compositionally biased region" description="Low complexity" evidence="1">
    <location>
        <begin position="65"/>
        <end position="75"/>
    </location>
</feature>
<feature type="region of interest" description="Disordered" evidence="1">
    <location>
        <begin position="135"/>
        <end position="165"/>
    </location>
</feature>
<organism evidence="4 5">
    <name type="scientific">Actinomadura graeca</name>
    <dbReference type="NCBI Taxonomy" id="2750812"/>
    <lineage>
        <taxon>Bacteria</taxon>
        <taxon>Bacillati</taxon>
        <taxon>Actinomycetota</taxon>
        <taxon>Actinomycetes</taxon>
        <taxon>Streptosporangiales</taxon>
        <taxon>Thermomonosporaceae</taxon>
        <taxon>Actinomadura</taxon>
    </lineage>
</organism>
<reference evidence="4" key="1">
    <citation type="submission" date="2020-07" db="EMBL/GenBank/DDBJ databases">
        <authorList>
            <person name="Tarantini F.S."/>
            <person name="Hong K.W."/>
            <person name="Chan K.G."/>
        </authorList>
    </citation>
    <scope>NUCLEOTIDE SEQUENCE</scope>
    <source>
        <strain evidence="4">32-07</strain>
    </source>
</reference>
<feature type="domain" description="DUF1996" evidence="3">
    <location>
        <begin position="169"/>
        <end position="392"/>
    </location>
</feature>
<evidence type="ECO:0000256" key="1">
    <source>
        <dbReference type="SAM" id="MobiDB-lite"/>
    </source>
</evidence>
<gene>
    <name evidence="4" type="ORF">AGRA3207_006755</name>
</gene>
<feature type="compositionally biased region" description="Gly residues" evidence="1">
    <location>
        <begin position="87"/>
        <end position="100"/>
    </location>
</feature>
<feature type="compositionally biased region" description="Gly residues" evidence="1">
    <location>
        <begin position="49"/>
        <end position="64"/>
    </location>
</feature>
<evidence type="ECO:0000259" key="3">
    <source>
        <dbReference type="Pfam" id="PF09362"/>
    </source>
</evidence>
<dbReference type="PANTHER" id="PTHR43662">
    <property type="match status" value="1"/>
</dbReference>
<dbReference type="Proteomes" id="UP001049518">
    <property type="component" value="Chromosome"/>
</dbReference>
<dbReference type="PANTHER" id="PTHR43662:SF3">
    <property type="entry name" value="DOMAIN PROTEIN, PUTATIVE (AFU_ORTHOLOGUE AFUA_6G11970)-RELATED"/>
    <property type="match status" value="1"/>
</dbReference>
<accession>A0ABX8R2G4</accession>
<keyword evidence="5" id="KW-1185">Reference proteome</keyword>
<proteinExistence type="predicted"/>
<keyword evidence="2" id="KW-0732">Signal</keyword>